<evidence type="ECO:0000313" key="1">
    <source>
        <dbReference type="EMBL" id="MDO1537514.1"/>
    </source>
</evidence>
<organism evidence="1 2">
    <name type="scientific">Variovorax ginsengisoli</name>
    <dbReference type="NCBI Taxonomy" id="363844"/>
    <lineage>
        <taxon>Bacteria</taxon>
        <taxon>Pseudomonadati</taxon>
        <taxon>Pseudomonadota</taxon>
        <taxon>Betaproteobacteria</taxon>
        <taxon>Burkholderiales</taxon>
        <taxon>Comamonadaceae</taxon>
        <taxon>Variovorax</taxon>
    </lineage>
</organism>
<protein>
    <submittedName>
        <fullName evidence="1">CoA transferase</fullName>
    </submittedName>
</protein>
<gene>
    <name evidence="1" type="ORF">Q2T77_35265</name>
</gene>
<dbReference type="EMBL" id="JAUKVY010000042">
    <property type="protein sequence ID" value="MDO1537514.1"/>
    <property type="molecule type" value="Genomic_DNA"/>
</dbReference>
<accession>A0ABT8SGN2</accession>
<reference evidence="1" key="1">
    <citation type="submission" date="2023-06" db="EMBL/GenBank/DDBJ databases">
        <authorList>
            <person name="Jiang Y."/>
            <person name="Liu Q."/>
        </authorList>
    </citation>
    <scope>NUCLEOTIDE SEQUENCE</scope>
    <source>
        <strain evidence="1">CGMCC 1.12090</strain>
    </source>
</reference>
<proteinExistence type="predicted"/>
<keyword evidence="1" id="KW-0808">Transferase</keyword>
<dbReference type="InterPro" id="IPR023606">
    <property type="entry name" value="CoA-Trfase_III_dom_1_sf"/>
</dbReference>
<dbReference type="Pfam" id="PF02515">
    <property type="entry name" value="CoA_transf_3"/>
    <property type="match status" value="1"/>
</dbReference>
<dbReference type="InterPro" id="IPR003673">
    <property type="entry name" value="CoA-Trfase_fam_III"/>
</dbReference>
<dbReference type="Proteomes" id="UP001169027">
    <property type="component" value="Unassembled WGS sequence"/>
</dbReference>
<sequence>MHAPYAGLKIVDLFAVVSGPMAAGMLADQGAELIKVERPRATSRG</sequence>
<dbReference type="SUPFAM" id="SSF89796">
    <property type="entry name" value="CoA-transferase family III (CaiB/BaiF)"/>
    <property type="match status" value="1"/>
</dbReference>
<dbReference type="GO" id="GO:0016740">
    <property type="term" value="F:transferase activity"/>
    <property type="evidence" value="ECO:0007669"/>
    <property type="project" value="UniProtKB-KW"/>
</dbReference>
<comment type="caution">
    <text evidence="1">The sequence shown here is derived from an EMBL/GenBank/DDBJ whole genome shotgun (WGS) entry which is preliminary data.</text>
</comment>
<dbReference type="Gene3D" id="3.40.50.10540">
    <property type="entry name" value="Crotonobetainyl-coa:carnitine coa-transferase, domain 1"/>
    <property type="match status" value="1"/>
</dbReference>
<keyword evidence="2" id="KW-1185">Reference proteome</keyword>
<name>A0ABT8SGN2_9BURK</name>
<evidence type="ECO:0000313" key="2">
    <source>
        <dbReference type="Proteomes" id="UP001169027"/>
    </source>
</evidence>